<accession>A0AAV2QI41</accession>
<protein>
    <submittedName>
        <fullName evidence="1">Uncharacterized protein</fullName>
    </submittedName>
</protein>
<evidence type="ECO:0000313" key="2">
    <source>
        <dbReference type="Proteomes" id="UP001497623"/>
    </source>
</evidence>
<organism evidence="1 2">
    <name type="scientific">Meganyctiphanes norvegica</name>
    <name type="common">Northern krill</name>
    <name type="synonym">Thysanopoda norvegica</name>
    <dbReference type="NCBI Taxonomy" id="48144"/>
    <lineage>
        <taxon>Eukaryota</taxon>
        <taxon>Metazoa</taxon>
        <taxon>Ecdysozoa</taxon>
        <taxon>Arthropoda</taxon>
        <taxon>Crustacea</taxon>
        <taxon>Multicrustacea</taxon>
        <taxon>Malacostraca</taxon>
        <taxon>Eumalacostraca</taxon>
        <taxon>Eucarida</taxon>
        <taxon>Euphausiacea</taxon>
        <taxon>Euphausiidae</taxon>
        <taxon>Meganyctiphanes</taxon>
    </lineage>
</organism>
<keyword evidence="2" id="KW-1185">Reference proteome</keyword>
<evidence type="ECO:0000313" key="1">
    <source>
        <dbReference type="EMBL" id="CAL4083200.1"/>
    </source>
</evidence>
<name>A0AAV2QI41_MEGNR</name>
<feature type="non-terminal residue" evidence="1">
    <location>
        <position position="117"/>
    </location>
</feature>
<comment type="caution">
    <text evidence="1">The sequence shown here is derived from an EMBL/GenBank/DDBJ whole genome shotgun (WGS) entry which is preliminary data.</text>
</comment>
<dbReference type="Proteomes" id="UP001497623">
    <property type="component" value="Unassembled WGS sequence"/>
</dbReference>
<dbReference type="AlphaFoldDB" id="A0AAV2QI41"/>
<dbReference type="EMBL" id="CAXKWB010006533">
    <property type="protein sequence ID" value="CAL4083200.1"/>
    <property type="molecule type" value="Genomic_DNA"/>
</dbReference>
<reference evidence="1 2" key="1">
    <citation type="submission" date="2024-05" db="EMBL/GenBank/DDBJ databases">
        <authorList>
            <person name="Wallberg A."/>
        </authorList>
    </citation>
    <scope>NUCLEOTIDE SEQUENCE [LARGE SCALE GENOMIC DNA]</scope>
</reference>
<gene>
    <name evidence="1" type="ORF">MNOR_LOCUS12108</name>
</gene>
<proteinExistence type="predicted"/>
<sequence length="117" mass="12741">MDINGKTTNCKISIGDGNIFLHCFRINGFNINKSMKTYSLEQIKALLSVASDLVFLDLAICGQVKGRVTIRLRQDLPTYAKNILLLFTGEEGYSLLGVTTSDGSSNYNLGISVSSIT</sequence>